<keyword evidence="1" id="KW-0812">Transmembrane</keyword>
<evidence type="ECO:0000313" key="2">
    <source>
        <dbReference type="EMBL" id="CAG9328726.1"/>
    </source>
</evidence>
<gene>
    <name evidence="2" type="ORF">BSTOLATCC_MIC46717</name>
</gene>
<name>A0AAU9JLG2_9CILI</name>
<comment type="caution">
    <text evidence="2">The sequence shown here is derived from an EMBL/GenBank/DDBJ whole genome shotgun (WGS) entry which is preliminary data.</text>
</comment>
<accession>A0AAU9JLG2</accession>
<reference evidence="2" key="1">
    <citation type="submission" date="2021-09" db="EMBL/GenBank/DDBJ databases">
        <authorList>
            <consortium name="AG Swart"/>
            <person name="Singh M."/>
            <person name="Singh A."/>
            <person name="Seah K."/>
            <person name="Emmerich C."/>
        </authorList>
    </citation>
    <scope>NUCLEOTIDE SEQUENCE</scope>
    <source>
        <strain evidence="2">ATCC30299</strain>
    </source>
</reference>
<evidence type="ECO:0000256" key="1">
    <source>
        <dbReference type="SAM" id="Phobius"/>
    </source>
</evidence>
<keyword evidence="1" id="KW-1133">Transmembrane helix</keyword>
<dbReference type="EMBL" id="CAJZBQ010000046">
    <property type="protein sequence ID" value="CAG9328726.1"/>
    <property type="molecule type" value="Genomic_DNA"/>
</dbReference>
<dbReference type="Proteomes" id="UP001162131">
    <property type="component" value="Unassembled WGS sequence"/>
</dbReference>
<sequence>MQNLTQSQTLYKPARLFFHLTLAFLYLALIACKIAVMNVKDWYKQGSGAVKWKGSLLEVYSSGGVIEEKSYSWLSNHYCGSHSHGCSSNCDDCECYDSKVACTTF</sequence>
<evidence type="ECO:0000313" key="3">
    <source>
        <dbReference type="Proteomes" id="UP001162131"/>
    </source>
</evidence>
<keyword evidence="3" id="KW-1185">Reference proteome</keyword>
<feature type="transmembrane region" description="Helical" evidence="1">
    <location>
        <begin position="16"/>
        <end position="36"/>
    </location>
</feature>
<keyword evidence="1" id="KW-0472">Membrane</keyword>
<proteinExistence type="predicted"/>
<organism evidence="2 3">
    <name type="scientific">Blepharisma stoltei</name>
    <dbReference type="NCBI Taxonomy" id="1481888"/>
    <lineage>
        <taxon>Eukaryota</taxon>
        <taxon>Sar</taxon>
        <taxon>Alveolata</taxon>
        <taxon>Ciliophora</taxon>
        <taxon>Postciliodesmatophora</taxon>
        <taxon>Heterotrichea</taxon>
        <taxon>Heterotrichida</taxon>
        <taxon>Blepharismidae</taxon>
        <taxon>Blepharisma</taxon>
    </lineage>
</organism>
<protein>
    <submittedName>
        <fullName evidence="2">Uncharacterized protein</fullName>
    </submittedName>
</protein>
<dbReference type="AlphaFoldDB" id="A0AAU9JLG2"/>